<dbReference type="EMBL" id="VKKZ01000020">
    <property type="protein sequence ID" value="KAA6434315.1"/>
    <property type="molecule type" value="Genomic_DNA"/>
</dbReference>
<evidence type="ECO:0000313" key="3">
    <source>
        <dbReference type="Proteomes" id="UP000323866"/>
    </source>
</evidence>
<proteinExistence type="predicted"/>
<sequence>MDHKRDKEAVLHLYNKILPPLAEKIYQNLTEVTPLFDDFHLEKVVDTWTKDRNTTSEKEISLENGNVQQMGLRLRLNGFQAAGAQTFDLSKDLVFLLEYSTYTVGPDKNTRWLEKPYLESWTSKEMEETASRWCEEIIDEITQKLQTL</sequence>
<dbReference type="AlphaFoldDB" id="A0A5M8QE40"/>
<accession>A0A5M8QE40</accession>
<dbReference type="EMBL" id="JBGOGF010000010">
    <property type="protein sequence ID" value="MFA1773034.1"/>
    <property type="molecule type" value="Genomic_DNA"/>
</dbReference>
<dbReference type="RefSeq" id="WP_149098259.1">
    <property type="nucleotide sequence ID" value="NZ_BMMG01000003.1"/>
</dbReference>
<dbReference type="OrthoDB" id="852355at2"/>
<reference evidence="2 4" key="3">
    <citation type="submission" date="2024-08" db="EMBL/GenBank/DDBJ databases">
        <authorList>
            <person name="Wei W."/>
        </authorList>
    </citation>
    <scope>NUCLEOTIDE SEQUENCE [LARGE SCALE GENOMIC DNA]</scope>
    <source>
        <strain evidence="2 4">XU2</strain>
    </source>
</reference>
<organism evidence="1 3">
    <name type="scientific">Rufibacter glacialis</name>
    <dbReference type="NCBI Taxonomy" id="1259555"/>
    <lineage>
        <taxon>Bacteria</taxon>
        <taxon>Pseudomonadati</taxon>
        <taxon>Bacteroidota</taxon>
        <taxon>Cytophagia</taxon>
        <taxon>Cytophagales</taxon>
        <taxon>Hymenobacteraceae</taxon>
        <taxon>Rufibacter</taxon>
    </lineage>
</organism>
<evidence type="ECO:0000313" key="2">
    <source>
        <dbReference type="EMBL" id="MFA1773034.1"/>
    </source>
</evidence>
<protein>
    <submittedName>
        <fullName evidence="1">Uncharacterized protein</fullName>
    </submittedName>
</protein>
<dbReference type="Proteomes" id="UP001570846">
    <property type="component" value="Unassembled WGS sequence"/>
</dbReference>
<reference evidence="1 3" key="2">
    <citation type="submission" date="2019-09" db="EMBL/GenBank/DDBJ databases">
        <title>A bacterium isolated from glacier soil.</title>
        <authorList>
            <person name="Liu Q."/>
        </authorList>
    </citation>
    <scope>NUCLEOTIDE SEQUENCE [LARGE SCALE GENOMIC DNA]</scope>
    <source>
        <strain evidence="1 3">MDT1-10-3</strain>
    </source>
</reference>
<evidence type="ECO:0000313" key="4">
    <source>
        <dbReference type="Proteomes" id="UP001570846"/>
    </source>
</evidence>
<evidence type="ECO:0000313" key="1">
    <source>
        <dbReference type="EMBL" id="KAA6434315.1"/>
    </source>
</evidence>
<dbReference type="Proteomes" id="UP000323866">
    <property type="component" value="Unassembled WGS sequence"/>
</dbReference>
<gene>
    <name evidence="2" type="ORF">ACD591_17170</name>
    <name evidence="1" type="ORF">FOE74_08905</name>
</gene>
<comment type="caution">
    <text evidence="1">The sequence shown here is derived from an EMBL/GenBank/DDBJ whole genome shotgun (WGS) entry which is preliminary data.</text>
</comment>
<name>A0A5M8QE40_9BACT</name>
<keyword evidence="4" id="KW-1185">Reference proteome</keyword>
<reference evidence="1 3" key="1">
    <citation type="submission" date="2019-07" db="EMBL/GenBank/DDBJ databases">
        <authorList>
            <person name="Qu J.-H."/>
        </authorList>
    </citation>
    <scope>NUCLEOTIDE SEQUENCE [LARGE SCALE GENOMIC DNA]</scope>
    <source>
        <strain evidence="1 3">MDT1-10-3</strain>
    </source>
</reference>